<protein>
    <submittedName>
        <fullName evidence="5">Sulfatase-like hydrolase/transferase</fullName>
    </submittedName>
</protein>
<accession>A0ABZ0RKD6</accession>
<keyword evidence="2" id="KW-0378">Hydrolase</keyword>
<evidence type="ECO:0000313" key="5">
    <source>
        <dbReference type="EMBL" id="WPJ95997.1"/>
    </source>
</evidence>
<gene>
    <name evidence="5" type="ORF">SH580_21505</name>
</gene>
<evidence type="ECO:0000256" key="2">
    <source>
        <dbReference type="ARBA" id="ARBA00022801"/>
    </source>
</evidence>
<name>A0ABZ0RKD6_9BACT</name>
<feature type="chain" id="PRO_5046056033" evidence="3">
    <location>
        <begin position="25"/>
        <end position="519"/>
    </location>
</feature>
<dbReference type="InterPro" id="IPR000917">
    <property type="entry name" value="Sulfatase_N"/>
</dbReference>
<feature type="domain" description="Sulfatase N-terminal" evidence="4">
    <location>
        <begin position="27"/>
        <end position="405"/>
    </location>
</feature>
<dbReference type="Gene3D" id="3.40.720.10">
    <property type="entry name" value="Alkaline Phosphatase, subunit A"/>
    <property type="match status" value="1"/>
</dbReference>
<keyword evidence="6" id="KW-1185">Reference proteome</keyword>
<comment type="similarity">
    <text evidence="1">Belongs to the sulfatase family.</text>
</comment>
<evidence type="ECO:0000256" key="3">
    <source>
        <dbReference type="SAM" id="SignalP"/>
    </source>
</evidence>
<dbReference type="PANTHER" id="PTHR42693">
    <property type="entry name" value="ARYLSULFATASE FAMILY MEMBER"/>
    <property type="match status" value="1"/>
</dbReference>
<dbReference type="EMBL" id="CP138858">
    <property type="protein sequence ID" value="WPJ95997.1"/>
    <property type="molecule type" value="Genomic_DNA"/>
</dbReference>
<dbReference type="Pfam" id="PF00884">
    <property type="entry name" value="Sulfatase"/>
    <property type="match status" value="1"/>
</dbReference>
<evidence type="ECO:0000256" key="1">
    <source>
        <dbReference type="ARBA" id="ARBA00008779"/>
    </source>
</evidence>
<dbReference type="PANTHER" id="PTHR42693:SF53">
    <property type="entry name" value="ENDO-4-O-SULFATASE"/>
    <property type="match status" value="1"/>
</dbReference>
<keyword evidence="3" id="KW-0732">Signal</keyword>
<dbReference type="Proteomes" id="UP001324993">
    <property type="component" value="Chromosome"/>
</dbReference>
<dbReference type="SUPFAM" id="SSF53649">
    <property type="entry name" value="Alkaline phosphatase-like"/>
    <property type="match status" value="1"/>
</dbReference>
<dbReference type="RefSeq" id="WP_319832864.1">
    <property type="nucleotide sequence ID" value="NZ_CP138858.1"/>
</dbReference>
<dbReference type="InterPro" id="IPR050738">
    <property type="entry name" value="Sulfatase"/>
</dbReference>
<dbReference type="Gene3D" id="3.30.1120.10">
    <property type="match status" value="1"/>
</dbReference>
<proteinExistence type="inferred from homology"/>
<evidence type="ECO:0000259" key="4">
    <source>
        <dbReference type="Pfam" id="PF00884"/>
    </source>
</evidence>
<reference evidence="5 6" key="1">
    <citation type="submission" date="2023-11" db="EMBL/GenBank/DDBJ databases">
        <title>Coraliomargarita sp. nov., isolated from marine algae.</title>
        <authorList>
            <person name="Lee J.K."/>
            <person name="Baek J.H."/>
            <person name="Kim J.M."/>
            <person name="Choi D.G."/>
            <person name="Jeon C.O."/>
        </authorList>
    </citation>
    <scope>NUCLEOTIDE SEQUENCE [LARGE SCALE GENOMIC DNA]</scope>
    <source>
        <strain evidence="5 6">J2-16</strain>
    </source>
</reference>
<organism evidence="5 6">
    <name type="scientific">Coraliomargarita algicola</name>
    <dbReference type="NCBI Taxonomy" id="3092156"/>
    <lineage>
        <taxon>Bacteria</taxon>
        <taxon>Pseudomonadati</taxon>
        <taxon>Verrucomicrobiota</taxon>
        <taxon>Opitutia</taxon>
        <taxon>Puniceicoccales</taxon>
        <taxon>Coraliomargaritaceae</taxon>
        <taxon>Coraliomargarita</taxon>
    </lineage>
</organism>
<dbReference type="InterPro" id="IPR017850">
    <property type="entry name" value="Alkaline_phosphatase_core_sf"/>
</dbReference>
<feature type="signal peptide" evidence="3">
    <location>
        <begin position="1"/>
        <end position="24"/>
    </location>
</feature>
<evidence type="ECO:0000313" key="6">
    <source>
        <dbReference type="Proteomes" id="UP001324993"/>
    </source>
</evidence>
<sequence>MKVRKKLLLALCALSLFGMSVASAARPNIISIVVDDMGYSDLGSYGGEAETPNIDRLAAKGYRFTNYRTYPKCMPTRDSLLSGLHAEPHGVMERAATIGEVLKAQGYQTYFCGKTHGELIPELTDVLNKGFVRSFGNTDGGNYFDHNVRPNYLDGALWEADRPYYKTDVQTDFALEFIDQYQVDQKPFFLHLAYHAPHFPVQAHEKDIQKYLETYMAGPDALRKARFERMKAQGIAPPEWKLSPSVASQAAWEALSLEQREQEARVMATHTAMIDIIDQNIGRLLEKLEAMGCADNTMITFVSDNGGTREGGKGIWTGFRASRMGKRYDRKAVIGSIDSHWQIGAAWENLVNTPFWKGKNTGYEGGDSAPLIVYYPGLMQTPGTISRAEVAVWDLYPTWLDVAGASYPEQYNGRELAPLVGTSLLPVFQGQELSERSFYFMWRQNKAFIHKGWKLVSGKSGKLGNLPWELYDLNEDRAEQHNLAKTHPEKLQEMVKALHLHLGEDAMQRINQSSERKKK</sequence>